<dbReference type="Proteomes" id="UP000460558">
    <property type="component" value="Unassembled WGS sequence"/>
</dbReference>
<dbReference type="PROSITE" id="PS00999">
    <property type="entry name" value="SSI"/>
    <property type="match status" value="1"/>
</dbReference>
<evidence type="ECO:0000256" key="1">
    <source>
        <dbReference type="ARBA" id="ARBA00004613"/>
    </source>
</evidence>
<organism evidence="9 10">
    <name type="scientific">Streptomyces katsurahamanus</name>
    <dbReference type="NCBI Taxonomy" id="2577098"/>
    <lineage>
        <taxon>Bacteria</taxon>
        <taxon>Bacillati</taxon>
        <taxon>Actinomycetota</taxon>
        <taxon>Actinomycetes</taxon>
        <taxon>Kitasatosporales</taxon>
        <taxon>Streptomycetaceae</taxon>
        <taxon>Streptomyces</taxon>
    </lineage>
</organism>
<dbReference type="RefSeq" id="WP_153486494.1">
    <property type="nucleotide sequence ID" value="NZ_VDEQ01000305.1"/>
</dbReference>
<keyword evidence="6" id="KW-1015">Disulfide bond</keyword>
<keyword evidence="7" id="KW-0732">Signal</keyword>
<name>A0ABW9P0P0_9ACTN</name>
<evidence type="ECO:0000256" key="7">
    <source>
        <dbReference type="SAM" id="SignalP"/>
    </source>
</evidence>
<sequence>MHRRSRSRSRSRTFARSAVLAAVSLFALGAAAPGQSAGRGLLLTVSGAENTWIRGVTLQCDPAPAGSHPRAAQACAALDAAEGDPERLAADGRMCTMEHDPVTVTAQGEHRGTPVAWRETYSNSCVMRGETAAVFDF</sequence>
<reference evidence="9 10" key="1">
    <citation type="submission" date="2019-06" db="EMBL/GenBank/DDBJ databases">
        <title>Comparative genomics and metabolomics analyses of clavulanic acid producing Streptomyces species provides insight into specialized metabolism and evolution of beta-lactam biosynthetic gene clusters.</title>
        <authorList>
            <person name="Moore M.A."/>
            <person name="Cruz-Morales P."/>
            <person name="Barona Gomez F."/>
            <person name="Kapil T."/>
        </authorList>
    </citation>
    <scope>NUCLEOTIDE SEQUENCE [LARGE SCALE GENOMIC DNA]</scope>
    <source>
        <strain evidence="9 10">T-272</strain>
    </source>
</reference>
<feature type="chain" id="PRO_5045421049" evidence="7">
    <location>
        <begin position="33"/>
        <end position="137"/>
    </location>
</feature>
<comment type="caution">
    <text evidence="9">The sequence shown here is derived from an EMBL/GenBank/DDBJ whole genome shotgun (WGS) entry which is preliminary data.</text>
</comment>
<evidence type="ECO:0000256" key="3">
    <source>
        <dbReference type="ARBA" id="ARBA00022525"/>
    </source>
</evidence>
<dbReference type="SUPFAM" id="SSF55399">
    <property type="entry name" value="Subtilisin inhibitor"/>
    <property type="match status" value="1"/>
</dbReference>
<evidence type="ECO:0000256" key="6">
    <source>
        <dbReference type="ARBA" id="ARBA00023157"/>
    </source>
</evidence>
<proteinExistence type="inferred from homology"/>
<keyword evidence="4 9" id="KW-0646">Protease inhibitor</keyword>
<dbReference type="InterPro" id="IPR036819">
    <property type="entry name" value="Subtilisin_inhibitor-like_sf"/>
</dbReference>
<keyword evidence="5" id="KW-0722">Serine protease inhibitor</keyword>
<dbReference type="InterPro" id="IPR020054">
    <property type="entry name" value="Prot_inh_SSI_I16_CS"/>
</dbReference>
<dbReference type="GO" id="GO:0030414">
    <property type="term" value="F:peptidase inhibitor activity"/>
    <property type="evidence" value="ECO:0007669"/>
    <property type="project" value="UniProtKB-KW"/>
</dbReference>
<feature type="signal peptide" evidence="7">
    <location>
        <begin position="1"/>
        <end position="32"/>
    </location>
</feature>
<protein>
    <submittedName>
        <fullName evidence="9">Protease inhibitor SIL-V5</fullName>
    </submittedName>
</protein>
<evidence type="ECO:0000313" key="9">
    <source>
        <dbReference type="EMBL" id="MQS39097.1"/>
    </source>
</evidence>
<evidence type="ECO:0000256" key="2">
    <source>
        <dbReference type="ARBA" id="ARBA00010472"/>
    </source>
</evidence>
<accession>A0ABW9P0P0</accession>
<feature type="domain" description="Subtilisin inhibitor" evidence="8">
    <location>
        <begin position="41"/>
        <end position="123"/>
    </location>
</feature>
<evidence type="ECO:0000313" key="10">
    <source>
        <dbReference type="Proteomes" id="UP000460558"/>
    </source>
</evidence>
<comment type="similarity">
    <text evidence="2">Belongs to the protease inhibitor I16 (SSI) family.</text>
</comment>
<comment type="subcellular location">
    <subcellularLocation>
        <location evidence="1">Secreted</location>
    </subcellularLocation>
</comment>
<evidence type="ECO:0000256" key="5">
    <source>
        <dbReference type="ARBA" id="ARBA00022900"/>
    </source>
</evidence>
<evidence type="ECO:0000259" key="8">
    <source>
        <dbReference type="Pfam" id="PF00720"/>
    </source>
</evidence>
<dbReference type="EMBL" id="VDEQ01000305">
    <property type="protein sequence ID" value="MQS39097.1"/>
    <property type="molecule type" value="Genomic_DNA"/>
</dbReference>
<keyword evidence="3" id="KW-0964">Secreted</keyword>
<keyword evidence="10" id="KW-1185">Reference proteome</keyword>
<gene>
    <name evidence="9" type="ORF">FFZ77_27015</name>
</gene>
<dbReference type="InterPro" id="IPR023549">
    <property type="entry name" value="Subtilisin_inhibitor"/>
</dbReference>
<dbReference type="Gene3D" id="3.30.350.10">
    <property type="entry name" value="Subtilisin inhibitor-like"/>
    <property type="match status" value="1"/>
</dbReference>
<dbReference type="Pfam" id="PF00720">
    <property type="entry name" value="SSI"/>
    <property type="match status" value="1"/>
</dbReference>
<evidence type="ECO:0000256" key="4">
    <source>
        <dbReference type="ARBA" id="ARBA00022690"/>
    </source>
</evidence>